<evidence type="ECO:0000256" key="4">
    <source>
        <dbReference type="ARBA" id="ARBA00022519"/>
    </source>
</evidence>
<dbReference type="Proteomes" id="UP000292302">
    <property type="component" value="Unassembled WGS sequence"/>
</dbReference>
<comment type="similarity">
    <text evidence="8 9">Belongs to the TRAP transporter small permease family.</text>
</comment>
<reference evidence="11 12" key="1">
    <citation type="submission" date="2018-06" db="EMBL/GenBank/DDBJ databases">
        <title>Three novel Pseudomonas species isolated from symptomatic oak.</title>
        <authorList>
            <person name="Bueno-Gonzalez V."/>
            <person name="Brady C."/>
        </authorList>
    </citation>
    <scope>NUCLEOTIDE SEQUENCE [LARGE SCALE GENOMIC DNA]</scope>
    <source>
        <strain evidence="11 12">P9A</strain>
    </source>
</reference>
<organism evidence="11 12">
    <name type="scientific">Phytopseudomonas daroniae</name>
    <dbReference type="NCBI Taxonomy" id="2487519"/>
    <lineage>
        <taxon>Bacteria</taxon>
        <taxon>Pseudomonadati</taxon>
        <taxon>Pseudomonadota</taxon>
        <taxon>Gammaproteobacteria</taxon>
        <taxon>Pseudomonadales</taxon>
        <taxon>Pseudomonadaceae</taxon>
        <taxon>Phytopseudomonas</taxon>
    </lineage>
</organism>
<comment type="subunit">
    <text evidence="9">The complex comprises the extracytoplasmic solute receptor protein and the two transmembrane proteins.</text>
</comment>
<evidence type="ECO:0000256" key="5">
    <source>
        <dbReference type="ARBA" id="ARBA00022692"/>
    </source>
</evidence>
<keyword evidence="7 9" id="KW-0472">Membrane</keyword>
<evidence type="ECO:0000256" key="1">
    <source>
        <dbReference type="ARBA" id="ARBA00004429"/>
    </source>
</evidence>
<dbReference type="InterPro" id="IPR007387">
    <property type="entry name" value="TRAP_DctQ"/>
</dbReference>
<keyword evidence="12" id="KW-1185">Reference proteome</keyword>
<evidence type="ECO:0000256" key="7">
    <source>
        <dbReference type="ARBA" id="ARBA00023136"/>
    </source>
</evidence>
<feature type="transmembrane region" description="Helical" evidence="9">
    <location>
        <begin position="136"/>
        <end position="155"/>
    </location>
</feature>
<dbReference type="PANTHER" id="PTHR35011:SF2">
    <property type="entry name" value="2,3-DIKETO-L-GULONATE TRAP TRANSPORTER SMALL PERMEASE PROTEIN YIAM"/>
    <property type="match status" value="1"/>
</dbReference>
<gene>
    <name evidence="11" type="ORF">DNK06_03325</name>
</gene>
<feature type="transmembrane region" description="Helical" evidence="9">
    <location>
        <begin position="95"/>
        <end position="116"/>
    </location>
</feature>
<keyword evidence="3" id="KW-1003">Cell membrane</keyword>
<feature type="transmembrane region" description="Helical" evidence="9">
    <location>
        <begin position="24"/>
        <end position="46"/>
    </location>
</feature>
<comment type="caution">
    <text evidence="11">The sequence shown here is derived from an EMBL/GenBank/DDBJ whole genome shotgun (WGS) entry which is preliminary data.</text>
</comment>
<evidence type="ECO:0000313" key="12">
    <source>
        <dbReference type="Proteomes" id="UP000292302"/>
    </source>
</evidence>
<evidence type="ECO:0000259" key="10">
    <source>
        <dbReference type="Pfam" id="PF04290"/>
    </source>
</evidence>
<evidence type="ECO:0000256" key="3">
    <source>
        <dbReference type="ARBA" id="ARBA00022475"/>
    </source>
</evidence>
<accession>A0A4Q9QRK1</accession>
<feature type="transmembrane region" description="Helical" evidence="9">
    <location>
        <begin position="52"/>
        <end position="74"/>
    </location>
</feature>
<keyword evidence="5 9" id="KW-0812">Transmembrane</keyword>
<dbReference type="OrthoDB" id="8559033at2"/>
<proteinExistence type="inferred from homology"/>
<name>A0A4Q9QRK1_9GAMM</name>
<dbReference type="InterPro" id="IPR055348">
    <property type="entry name" value="DctQ"/>
</dbReference>
<evidence type="ECO:0000256" key="8">
    <source>
        <dbReference type="ARBA" id="ARBA00038436"/>
    </source>
</evidence>
<dbReference type="AlphaFoldDB" id="A0A4Q9QRK1"/>
<feature type="domain" description="Tripartite ATP-independent periplasmic transporters DctQ component" evidence="10">
    <location>
        <begin position="36"/>
        <end position="161"/>
    </location>
</feature>
<dbReference type="GO" id="GO:0005886">
    <property type="term" value="C:plasma membrane"/>
    <property type="evidence" value="ECO:0007669"/>
    <property type="project" value="UniProtKB-SubCell"/>
</dbReference>
<dbReference type="GO" id="GO:0022857">
    <property type="term" value="F:transmembrane transporter activity"/>
    <property type="evidence" value="ECO:0007669"/>
    <property type="project" value="UniProtKB-UniRule"/>
</dbReference>
<evidence type="ECO:0000256" key="6">
    <source>
        <dbReference type="ARBA" id="ARBA00022989"/>
    </source>
</evidence>
<sequence>MTDQQNVESGGEQLRFSDLLLEEMLAGIALVIVVSGVAWGVITRYITSAPAAWSGELATIAFAWLVFLGSAAVFRRSGHIMIDSLLRLLPVKLSRAVQVIAAVVVLITLISLTALASSFTLETMDVPTTILRLPQAVVYASAALGFFLMAVRHAAATWEKLSTEEVRP</sequence>
<dbReference type="Pfam" id="PF04290">
    <property type="entry name" value="DctQ"/>
    <property type="match status" value="1"/>
</dbReference>
<keyword evidence="4 9" id="KW-0997">Cell inner membrane</keyword>
<dbReference type="EMBL" id="QJUI01000002">
    <property type="protein sequence ID" value="TBU83469.1"/>
    <property type="molecule type" value="Genomic_DNA"/>
</dbReference>
<dbReference type="RefSeq" id="WP_131178615.1">
    <property type="nucleotide sequence ID" value="NZ_QJUI01000002.1"/>
</dbReference>
<evidence type="ECO:0000256" key="2">
    <source>
        <dbReference type="ARBA" id="ARBA00022448"/>
    </source>
</evidence>
<keyword evidence="6 9" id="KW-1133">Transmembrane helix</keyword>
<evidence type="ECO:0000256" key="9">
    <source>
        <dbReference type="RuleBase" id="RU369079"/>
    </source>
</evidence>
<comment type="function">
    <text evidence="9">Part of the tripartite ATP-independent periplasmic (TRAP) transport system.</text>
</comment>
<keyword evidence="2 9" id="KW-0813">Transport</keyword>
<evidence type="ECO:0000313" key="11">
    <source>
        <dbReference type="EMBL" id="TBU83469.1"/>
    </source>
</evidence>
<dbReference type="GO" id="GO:0015740">
    <property type="term" value="P:C4-dicarboxylate transport"/>
    <property type="evidence" value="ECO:0007669"/>
    <property type="project" value="TreeGrafter"/>
</dbReference>
<protein>
    <recommendedName>
        <fullName evidence="9">TRAP transporter small permease protein</fullName>
    </recommendedName>
</protein>
<dbReference type="PANTHER" id="PTHR35011">
    <property type="entry name" value="2,3-DIKETO-L-GULONATE TRAP TRANSPORTER SMALL PERMEASE PROTEIN YIAM"/>
    <property type="match status" value="1"/>
</dbReference>
<comment type="subcellular location">
    <subcellularLocation>
        <location evidence="1 9">Cell inner membrane</location>
        <topology evidence="1 9">Multi-pass membrane protein</topology>
    </subcellularLocation>
</comment>